<reference evidence="4 5" key="1">
    <citation type="submission" date="2019-08" db="EMBL/GenBank/DDBJ databases">
        <authorList>
            <person name="Peeters C."/>
        </authorList>
    </citation>
    <scope>NUCLEOTIDE SEQUENCE [LARGE SCALE GENOMIC DNA]</scope>
    <source>
        <strain evidence="4 5">LMG 31118</strain>
    </source>
</reference>
<dbReference type="AlphaFoldDB" id="A0A5E4ZKL9"/>
<keyword evidence="5" id="KW-1185">Reference proteome</keyword>
<evidence type="ECO:0000256" key="1">
    <source>
        <dbReference type="ARBA" id="ARBA00006484"/>
    </source>
</evidence>
<sequence>MSHIKPHFAGALIDEDQPECRPSPHAHGDQVMLNGKIALVTGSTSGIGLGMAQALAAQGATIVTNGFGDAEAAREAIVAAGAKAGHAATRVGYHGADMSRASEIEAMMQYVDAEFGGVDILVNNAGIQHVAEIQDFPTDKWDAIIAINLTSAFHTTRLALPGMRARNWGRIINIASVHGLVGSVGKSAYVAAKHGIVGLTKVTALENAQTGITANAICPGFVLTPLVQKQVDDRAARDKLSGDEAKRSLLGEKQPSGEFVTPEQLGALAVFLCSDAAAQVRGAAWNMDGGWAAQ</sequence>
<dbReference type="GO" id="GO:0032787">
    <property type="term" value="P:monocarboxylic acid metabolic process"/>
    <property type="evidence" value="ECO:0007669"/>
    <property type="project" value="UniProtKB-ARBA"/>
</dbReference>
<dbReference type="InterPro" id="IPR036291">
    <property type="entry name" value="NAD(P)-bd_dom_sf"/>
</dbReference>
<organism evidence="4 5">
    <name type="scientific">Pandoraea captiosa</name>
    <dbReference type="NCBI Taxonomy" id="2508302"/>
    <lineage>
        <taxon>Bacteria</taxon>
        <taxon>Pseudomonadati</taxon>
        <taxon>Pseudomonadota</taxon>
        <taxon>Betaproteobacteria</taxon>
        <taxon>Burkholderiales</taxon>
        <taxon>Burkholderiaceae</taxon>
        <taxon>Pandoraea</taxon>
    </lineage>
</organism>
<dbReference type="PANTHER" id="PTHR42879:SF2">
    <property type="entry name" value="3-OXOACYL-[ACYL-CARRIER-PROTEIN] REDUCTASE FABG"/>
    <property type="match status" value="1"/>
</dbReference>
<dbReference type="CDD" id="cd08940">
    <property type="entry name" value="HBDH_SDR_c"/>
    <property type="match status" value="1"/>
</dbReference>
<dbReference type="InterPro" id="IPR002347">
    <property type="entry name" value="SDR_fam"/>
</dbReference>
<dbReference type="EMBL" id="CABPSQ010000001">
    <property type="protein sequence ID" value="VVE60830.1"/>
    <property type="molecule type" value="Genomic_DNA"/>
</dbReference>
<protein>
    <submittedName>
        <fullName evidence="4">3-hydroxybutyrate dehydrogenase</fullName>
    </submittedName>
</protein>
<accession>A0A5E4ZKL9</accession>
<dbReference type="PANTHER" id="PTHR42879">
    <property type="entry name" value="3-OXOACYL-(ACYL-CARRIER-PROTEIN) REDUCTASE"/>
    <property type="match status" value="1"/>
</dbReference>
<dbReference type="SUPFAM" id="SSF51735">
    <property type="entry name" value="NAD(P)-binding Rossmann-fold domains"/>
    <property type="match status" value="1"/>
</dbReference>
<dbReference type="FunFam" id="3.40.50.720:FF:000084">
    <property type="entry name" value="Short-chain dehydrogenase reductase"/>
    <property type="match status" value="1"/>
</dbReference>
<feature type="region of interest" description="Disordered" evidence="3">
    <location>
        <begin position="1"/>
        <end position="25"/>
    </location>
</feature>
<dbReference type="NCBIfam" id="NF009093">
    <property type="entry name" value="PRK12429.1"/>
    <property type="match status" value="1"/>
</dbReference>
<dbReference type="PRINTS" id="PR00080">
    <property type="entry name" value="SDRFAMILY"/>
</dbReference>
<evidence type="ECO:0000256" key="2">
    <source>
        <dbReference type="RuleBase" id="RU000363"/>
    </source>
</evidence>
<gene>
    <name evidence="4" type="ORF">PCA31118_00370</name>
</gene>
<evidence type="ECO:0000313" key="5">
    <source>
        <dbReference type="Proteomes" id="UP000414136"/>
    </source>
</evidence>
<dbReference type="PRINTS" id="PR00081">
    <property type="entry name" value="GDHRDH"/>
</dbReference>
<proteinExistence type="inferred from homology"/>
<dbReference type="GO" id="GO:0003858">
    <property type="term" value="F:3-hydroxybutyrate dehydrogenase activity"/>
    <property type="evidence" value="ECO:0007669"/>
    <property type="project" value="InterPro"/>
</dbReference>
<dbReference type="PROSITE" id="PS00061">
    <property type="entry name" value="ADH_SHORT"/>
    <property type="match status" value="1"/>
</dbReference>
<comment type="similarity">
    <text evidence="1 2">Belongs to the short-chain dehydrogenases/reductases (SDR) family.</text>
</comment>
<evidence type="ECO:0000313" key="4">
    <source>
        <dbReference type="EMBL" id="VVE60830.1"/>
    </source>
</evidence>
<dbReference type="Pfam" id="PF00106">
    <property type="entry name" value="adh_short"/>
    <property type="match status" value="1"/>
</dbReference>
<dbReference type="Proteomes" id="UP000414136">
    <property type="component" value="Unassembled WGS sequence"/>
</dbReference>
<dbReference type="InterPro" id="IPR050259">
    <property type="entry name" value="SDR"/>
</dbReference>
<dbReference type="NCBIfam" id="TIGR01963">
    <property type="entry name" value="PHB_DH"/>
    <property type="match status" value="1"/>
</dbReference>
<evidence type="ECO:0000256" key="3">
    <source>
        <dbReference type="SAM" id="MobiDB-lite"/>
    </source>
</evidence>
<dbReference type="InterPro" id="IPR011294">
    <property type="entry name" value="3-OHbutyrate_DH"/>
</dbReference>
<dbReference type="InterPro" id="IPR020904">
    <property type="entry name" value="Sc_DH/Rdtase_CS"/>
</dbReference>
<dbReference type="Gene3D" id="3.40.50.720">
    <property type="entry name" value="NAD(P)-binding Rossmann-like Domain"/>
    <property type="match status" value="1"/>
</dbReference>
<name>A0A5E4ZKL9_9BURK</name>